<protein>
    <submittedName>
        <fullName evidence="2">HypC/HybG/HupF family hydrogenase formation chaperone</fullName>
    </submittedName>
</protein>
<accession>A0ABT4YLS3</accession>
<reference evidence="2 3" key="1">
    <citation type="submission" date="2023-01" db="EMBL/GenBank/DDBJ databases">
        <title>Vibrio sp. KJ40-1 sp.nov, isolated from marine algae.</title>
        <authorList>
            <person name="Butt M."/>
            <person name="Kim J.M.J."/>
            <person name="Jeon C.O.C."/>
        </authorList>
    </citation>
    <scope>NUCLEOTIDE SEQUENCE [LARGE SCALE GENOMIC DNA]</scope>
    <source>
        <strain evidence="2 3">KJ40-1</strain>
    </source>
</reference>
<comment type="similarity">
    <text evidence="1">Belongs to the HupF/HypC family.</text>
</comment>
<dbReference type="NCBIfam" id="TIGR00074">
    <property type="entry name" value="hypC_hupF"/>
    <property type="match status" value="1"/>
</dbReference>
<organism evidence="2 3">
    <name type="scientific">Vibrio algarum</name>
    <dbReference type="NCBI Taxonomy" id="3020714"/>
    <lineage>
        <taxon>Bacteria</taxon>
        <taxon>Pseudomonadati</taxon>
        <taxon>Pseudomonadota</taxon>
        <taxon>Gammaproteobacteria</taxon>
        <taxon>Vibrionales</taxon>
        <taxon>Vibrionaceae</taxon>
        <taxon>Vibrio</taxon>
    </lineage>
</organism>
<evidence type="ECO:0000313" key="2">
    <source>
        <dbReference type="EMBL" id="MDB1122380.1"/>
    </source>
</evidence>
<dbReference type="Pfam" id="PF01455">
    <property type="entry name" value="HupF_HypC"/>
    <property type="match status" value="1"/>
</dbReference>
<dbReference type="EMBL" id="JAQLOI010000001">
    <property type="protein sequence ID" value="MDB1122380.1"/>
    <property type="molecule type" value="Genomic_DNA"/>
</dbReference>
<dbReference type="PROSITE" id="PS01097">
    <property type="entry name" value="HUPF_HYPC"/>
    <property type="match status" value="1"/>
</dbReference>
<comment type="caution">
    <text evidence="2">The sequence shown here is derived from an EMBL/GenBank/DDBJ whole genome shotgun (WGS) entry which is preliminary data.</text>
</comment>
<dbReference type="Gene3D" id="2.30.30.140">
    <property type="match status" value="1"/>
</dbReference>
<dbReference type="InterPro" id="IPR001109">
    <property type="entry name" value="Hydrogenase_HupF/HypC"/>
</dbReference>
<dbReference type="PRINTS" id="PR00445">
    <property type="entry name" value="HUPFHYPC"/>
</dbReference>
<dbReference type="RefSeq" id="WP_272132088.1">
    <property type="nucleotide sequence ID" value="NZ_JAQLOI010000001.1"/>
</dbReference>
<sequence length="95" mass="10272">MCLGIPGKIVEITDVESMLANVEVSGIKREINIACIIETTVEDLVGKWTLVHVGFAMCIIDEVQAKETLLALETMQALDHEVNDFSAVGQAVGDK</sequence>
<gene>
    <name evidence="2" type="primary">hypC</name>
    <name evidence="2" type="ORF">PGX00_00935</name>
</gene>
<proteinExistence type="inferred from homology"/>
<evidence type="ECO:0000313" key="3">
    <source>
        <dbReference type="Proteomes" id="UP001210678"/>
    </source>
</evidence>
<dbReference type="Proteomes" id="UP001210678">
    <property type="component" value="Unassembled WGS sequence"/>
</dbReference>
<dbReference type="SUPFAM" id="SSF159127">
    <property type="entry name" value="HupF/HypC-like"/>
    <property type="match status" value="1"/>
</dbReference>
<dbReference type="PANTHER" id="PTHR35177">
    <property type="entry name" value="HYDROGENASE MATURATION FACTOR HYBG"/>
    <property type="match status" value="1"/>
</dbReference>
<name>A0ABT4YLS3_9VIBR</name>
<dbReference type="InterPro" id="IPR019812">
    <property type="entry name" value="Hydgase_assmbl_chp_CS"/>
</dbReference>
<keyword evidence="3" id="KW-1185">Reference proteome</keyword>
<evidence type="ECO:0000256" key="1">
    <source>
        <dbReference type="ARBA" id="ARBA00006018"/>
    </source>
</evidence>
<dbReference type="PANTHER" id="PTHR35177:SF2">
    <property type="entry name" value="HYDROGENASE MATURATION FACTOR HYBG"/>
    <property type="match status" value="1"/>
</dbReference>